<evidence type="ECO:0000313" key="2">
    <source>
        <dbReference type="EMBL" id="CAH0401752.1"/>
    </source>
</evidence>
<keyword evidence="3" id="KW-1185">Reference proteome</keyword>
<name>A0ABN8B610_CHISP</name>
<dbReference type="EMBL" id="OU963895">
    <property type="protein sequence ID" value="CAH0401752.1"/>
    <property type="molecule type" value="Genomic_DNA"/>
</dbReference>
<protein>
    <recommendedName>
        <fullName evidence="4">DUF4806 domain-containing protein</fullName>
    </recommendedName>
</protein>
<keyword evidence="1" id="KW-0175">Coiled coil</keyword>
<organism evidence="2 3">
    <name type="scientific">Chilo suppressalis</name>
    <name type="common">Asiatic rice borer moth</name>
    <dbReference type="NCBI Taxonomy" id="168631"/>
    <lineage>
        <taxon>Eukaryota</taxon>
        <taxon>Metazoa</taxon>
        <taxon>Ecdysozoa</taxon>
        <taxon>Arthropoda</taxon>
        <taxon>Hexapoda</taxon>
        <taxon>Insecta</taxon>
        <taxon>Pterygota</taxon>
        <taxon>Neoptera</taxon>
        <taxon>Endopterygota</taxon>
        <taxon>Lepidoptera</taxon>
        <taxon>Glossata</taxon>
        <taxon>Ditrysia</taxon>
        <taxon>Pyraloidea</taxon>
        <taxon>Crambidae</taxon>
        <taxon>Crambinae</taxon>
        <taxon>Chilo</taxon>
    </lineage>
</organism>
<proteinExistence type="predicted"/>
<accession>A0ABN8B610</accession>
<evidence type="ECO:0000313" key="3">
    <source>
        <dbReference type="Proteomes" id="UP001153292"/>
    </source>
</evidence>
<dbReference type="Proteomes" id="UP001153292">
    <property type="component" value="Chromosome 2"/>
</dbReference>
<reference evidence="2" key="1">
    <citation type="submission" date="2021-12" db="EMBL/GenBank/DDBJ databases">
        <authorList>
            <person name="King R."/>
        </authorList>
    </citation>
    <scope>NUCLEOTIDE SEQUENCE</scope>
</reference>
<gene>
    <name evidence="2" type="ORF">CHILSU_LOCUS4986</name>
</gene>
<evidence type="ECO:0008006" key="4">
    <source>
        <dbReference type="Google" id="ProtNLM"/>
    </source>
</evidence>
<sequence length="232" mass="27478">MQQLSDIIILRLKENNKSIVVELQNIIADEINKALEIFKKDIIVEIDIISEQSNQRKLNILRIDIEIENLKEENVKLSNEIKNIERKITTNTTENNGKKLVIYGLGEYGHETEQDLYGRLIHMFYEILNIDIRDAIEEVYKIGKNFNTKRPLFLKLVCKKLVKHIIDNNIYIRGTQIYISEFLDENSRRERRKLRHEMIAARKQGLHAVIRSNELYIESKKIKIQQNLIPKR</sequence>
<evidence type="ECO:0000256" key="1">
    <source>
        <dbReference type="SAM" id="Coils"/>
    </source>
</evidence>
<feature type="coiled-coil region" evidence="1">
    <location>
        <begin position="60"/>
        <end position="87"/>
    </location>
</feature>